<comment type="caution">
    <text evidence="1">The sequence shown here is derived from an EMBL/GenBank/DDBJ whole genome shotgun (WGS) entry which is preliminary data.</text>
</comment>
<evidence type="ECO:0000313" key="2">
    <source>
        <dbReference type="Proteomes" id="UP000014523"/>
    </source>
</evidence>
<accession>A0A829HII4</accession>
<dbReference type="AlphaFoldDB" id="A0A829HII4"/>
<dbReference type="Proteomes" id="UP000014523">
    <property type="component" value="Unassembled WGS sequence"/>
</dbReference>
<proteinExistence type="predicted"/>
<protein>
    <submittedName>
        <fullName evidence="1">Uncharacterized protein</fullName>
    </submittedName>
</protein>
<name>A0A829HII4_9GAMM</name>
<gene>
    <name evidence="1" type="ORF">F957_01156</name>
</gene>
<dbReference type="EMBL" id="ATGG01000011">
    <property type="protein sequence ID" value="EPF87869.1"/>
    <property type="molecule type" value="Genomic_DNA"/>
</dbReference>
<keyword evidence="2" id="KW-1185">Reference proteome</keyword>
<reference evidence="1 2" key="1">
    <citation type="submission" date="2013-06" db="EMBL/GenBank/DDBJ databases">
        <title>The Genome Sequence of Acinetobacter gyllenbergii CIP 110306.</title>
        <authorList>
            <consortium name="The Broad Institute Genome Sequencing Platform"/>
            <consortium name="The Broad Institute Genome Sequencing Center for Infectious Disease"/>
            <person name="Cerqueira G."/>
            <person name="Feldgarden M."/>
            <person name="Courvalin P."/>
            <person name="Perichon B."/>
            <person name="Grillot-Courvalin C."/>
            <person name="Clermont D."/>
            <person name="Rocha E."/>
            <person name="Yoon E.-J."/>
            <person name="Nemec A."/>
            <person name="Young S.K."/>
            <person name="Zeng Q."/>
            <person name="Gargeya S."/>
            <person name="Fitzgerald M."/>
            <person name="Abouelleil A."/>
            <person name="Alvarado L."/>
            <person name="Berlin A.M."/>
            <person name="Chapman S.B."/>
            <person name="Dewar J."/>
            <person name="Goldberg J."/>
            <person name="Griggs A."/>
            <person name="Gujja S."/>
            <person name="Hansen M."/>
            <person name="Howarth C."/>
            <person name="Imamovic A."/>
            <person name="Larimer J."/>
            <person name="McCowan C."/>
            <person name="Murphy C."/>
            <person name="Pearson M."/>
            <person name="Priest M."/>
            <person name="Roberts A."/>
            <person name="Saif S."/>
            <person name="Shea T."/>
            <person name="Sykes S."/>
            <person name="Wortman J."/>
            <person name="Nusbaum C."/>
            <person name="Birren B."/>
        </authorList>
    </citation>
    <scope>NUCLEOTIDE SEQUENCE [LARGE SCALE GENOMIC DNA]</scope>
    <source>
        <strain evidence="1 2">CIP 110306</strain>
    </source>
</reference>
<evidence type="ECO:0000313" key="1">
    <source>
        <dbReference type="EMBL" id="EPF87869.1"/>
    </source>
</evidence>
<sequence length="41" mass="4660">MRFQIFEEKSLAFEDKAGVEGIHLEAEFILPDDKSANSFIS</sequence>
<organism evidence="1 2">
    <name type="scientific">Acinetobacter gyllenbergii CIP 110306 = MTCC 11365</name>
    <dbReference type="NCBI Taxonomy" id="1217657"/>
    <lineage>
        <taxon>Bacteria</taxon>
        <taxon>Pseudomonadati</taxon>
        <taxon>Pseudomonadota</taxon>
        <taxon>Gammaproteobacteria</taxon>
        <taxon>Moraxellales</taxon>
        <taxon>Moraxellaceae</taxon>
        <taxon>Acinetobacter</taxon>
    </lineage>
</organism>